<dbReference type="OrthoDB" id="683455at2759"/>
<dbReference type="InterPro" id="IPR008176">
    <property type="entry name" value="Defensin_plant"/>
</dbReference>
<evidence type="ECO:0000259" key="4">
    <source>
        <dbReference type="SMART" id="SM00505"/>
    </source>
</evidence>
<dbReference type="SUPFAM" id="SSF57095">
    <property type="entry name" value="Scorpion toxin-like"/>
    <property type="match status" value="1"/>
</dbReference>
<accession>A0A2K2DRX7</accession>
<reference evidence="6" key="3">
    <citation type="submission" date="2018-08" db="UniProtKB">
        <authorList>
            <consortium name="EnsemblPlants"/>
        </authorList>
    </citation>
    <scope>IDENTIFICATION</scope>
    <source>
        <strain evidence="6">cv. Bd21</strain>
    </source>
</reference>
<dbReference type="InterPro" id="IPR036574">
    <property type="entry name" value="Scorpion_toxin-like_sf"/>
</dbReference>
<dbReference type="SMART" id="SM00505">
    <property type="entry name" value="Knot1"/>
    <property type="match status" value="1"/>
</dbReference>
<dbReference type="EnsemblPlants" id="PNT77028">
    <property type="protein sequence ID" value="PNT77028"/>
    <property type="gene ID" value="BRADI_1g56916v3"/>
</dbReference>
<reference evidence="5" key="2">
    <citation type="submission" date="2017-06" db="EMBL/GenBank/DDBJ databases">
        <title>WGS assembly of Brachypodium distachyon.</title>
        <authorList>
            <consortium name="The International Brachypodium Initiative"/>
            <person name="Lucas S."/>
            <person name="Harmon-Smith M."/>
            <person name="Lail K."/>
            <person name="Tice H."/>
            <person name="Grimwood J."/>
            <person name="Bruce D."/>
            <person name="Barry K."/>
            <person name="Shu S."/>
            <person name="Lindquist E."/>
            <person name="Wang M."/>
            <person name="Pitluck S."/>
            <person name="Vogel J.P."/>
            <person name="Garvin D.F."/>
            <person name="Mockler T.C."/>
            <person name="Schmutz J."/>
            <person name="Rokhsar D."/>
            <person name="Bevan M.W."/>
        </authorList>
    </citation>
    <scope>NUCLEOTIDE SEQUENCE</scope>
    <source>
        <strain evidence="5">Bd21</strain>
    </source>
</reference>
<keyword evidence="1 3" id="KW-0732">Signal</keyword>
<dbReference type="Pfam" id="PF00304">
    <property type="entry name" value="Gamma-thionin"/>
    <property type="match status" value="1"/>
</dbReference>
<dbReference type="InterPro" id="IPR003614">
    <property type="entry name" value="Knottins"/>
</dbReference>
<dbReference type="PANTHER" id="PTHR33147">
    <property type="entry name" value="DEFENSIN-LIKE PROTEIN 1"/>
    <property type="match status" value="1"/>
</dbReference>
<protein>
    <recommendedName>
        <fullName evidence="4">Knottins-like domain-containing protein</fullName>
    </recommendedName>
</protein>
<dbReference type="GO" id="GO:0006952">
    <property type="term" value="P:defense response"/>
    <property type="evidence" value="ECO:0000318"/>
    <property type="project" value="GO_Central"/>
</dbReference>
<sequence length="72" mass="8100">MEVFVVVLLIFVTTGDRTLVQVALARECGSPSHKFHGMCTRDSNCANIWLTEGFKTGKCVGIRHRCFCYKNC</sequence>
<gene>
    <name evidence="5" type="ORF">BRADI_1g56916v3</name>
</gene>
<dbReference type="STRING" id="15368.A0A2K2DRX7"/>
<evidence type="ECO:0000256" key="3">
    <source>
        <dbReference type="SAM" id="SignalP"/>
    </source>
</evidence>
<dbReference type="PRINTS" id="PR00288">
    <property type="entry name" value="PUROTHIONIN"/>
</dbReference>
<proteinExistence type="predicted"/>
<dbReference type="Gene3D" id="3.30.30.10">
    <property type="entry name" value="Knottin, scorpion toxin-like"/>
    <property type="match status" value="1"/>
</dbReference>
<dbReference type="InParanoid" id="A0A2K2DRX7"/>
<evidence type="ECO:0000256" key="1">
    <source>
        <dbReference type="ARBA" id="ARBA00022729"/>
    </source>
</evidence>
<keyword evidence="7" id="KW-1185">Reference proteome</keyword>
<evidence type="ECO:0000313" key="6">
    <source>
        <dbReference type="EnsemblPlants" id="PNT77028"/>
    </source>
</evidence>
<dbReference type="Proteomes" id="UP000008810">
    <property type="component" value="Chromosome 1"/>
</dbReference>
<reference evidence="5 6" key="1">
    <citation type="journal article" date="2010" name="Nature">
        <title>Genome sequencing and analysis of the model grass Brachypodium distachyon.</title>
        <authorList>
            <consortium name="International Brachypodium Initiative"/>
        </authorList>
    </citation>
    <scope>NUCLEOTIDE SEQUENCE [LARGE SCALE GENOMIC DNA]</scope>
    <source>
        <strain evidence="5 6">Bd21</strain>
    </source>
</reference>
<feature type="signal peptide" evidence="3">
    <location>
        <begin position="1"/>
        <end position="15"/>
    </location>
</feature>
<evidence type="ECO:0000313" key="5">
    <source>
        <dbReference type="EMBL" id="PNT77028.1"/>
    </source>
</evidence>
<dbReference type="PANTHER" id="PTHR33147:SF152">
    <property type="entry name" value="KNOTTIN SCORPION TOXIN-LIKE DOMAIN-CONTAINING PROTEIN"/>
    <property type="match status" value="1"/>
</dbReference>
<name>A0A2K2DRX7_BRADI</name>
<feature type="chain" id="PRO_5033311775" description="Knottins-like domain-containing protein" evidence="3">
    <location>
        <begin position="16"/>
        <end position="72"/>
    </location>
</feature>
<evidence type="ECO:0000313" key="7">
    <source>
        <dbReference type="Proteomes" id="UP000008810"/>
    </source>
</evidence>
<dbReference type="EMBL" id="CM000880">
    <property type="protein sequence ID" value="PNT77028.1"/>
    <property type="molecule type" value="Genomic_DNA"/>
</dbReference>
<organism evidence="5">
    <name type="scientific">Brachypodium distachyon</name>
    <name type="common">Purple false brome</name>
    <name type="synonym">Trachynia distachya</name>
    <dbReference type="NCBI Taxonomy" id="15368"/>
    <lineage>
        <taxon>Eukaryota</taxon>
        <taxon>Viridiplantae</taxon>
        <taxon>Streptophyta</taxon>
        <taxon>Embryophyta</taxon>
        <taxon>Tracheophyta</taxon>
        <taxon>Spermatophyta</taxon>
        <taxon>Magnoliopsida</taxon>
        <taxon>Liliopsida</taxon>
        <taxon>Poales</taxon>
        <taxon>Poaceae</taxon>
        <taxon>BOP clade</taxon>
        <taxon>Pooideae</taxon>
        <taxon>Stipodae</taxon>
        <taxon>Brachypodieae</taxon>
        <taxon>Brachypodium</taxon>
    </lineage>
</organism>
<evidence type="ECO:0000256" key="2">
    <source>
        <dbReference type="ARBA" id="ARBA00023157"/>
    </source>
</evidence>
<dbReference type="AlphaFoldDB" id="A0A2K2DRX7"/>
<dbReference type="Gramene" id="PNT77028">
    <property type="protein sequence ID" value="PNT77028"/>
    <property type="gene ID" value="BRADI_1g56916v3"/>
</dbReference>
<keyword evidence="2" id="KW-1015">Disulfide bond</keyword>
<feature type="domain" description="Knottins-like" evidence="4">
    <location>
        <begin position="27"/>
        <end position="72"/>
    </location>
</feature>